<evidence type="ECO:0000313" key="5">
    <source>
        <dbReference type="Proteomes" id="UP000234323"/>
    </source>
</evidence>
<dbReference type="GO" id="GO:0005737">
    <property type="term" value="C:cytoplasm"/>
    <property type="evidence" value="ECO:0007669"/>
    <property type="project" value="TreeGrafter"/>
</dbReference>
<protein>
    <submittedName>
        <fullName evidence="4">BTB-domain-containing protein</fullName>
    </submittedName>
</protein>
<dbReference type="VEuPathDB" id="FungiDB:RhiirFUN_016750"/>
<accession>A0A2I1HF89</accession>
<evidence type="ECO:0000256" key="2">
    <source>
        <dbReference type="ARBA" id="ARBA00023043"/>
    </source>
</evidence>
<dbReference type="CDD" id="cd18186">
    <property type="entry name" value="BTB_POZ_ZBTB_KLHL-like"/>
    <property type="match status" value="1"/>
</dbReference>
<gene>
    <name evidence="4" type="ORF">RhiirA4_478676</name>
</gene>
<dbReference type="PROSITE" id="PS50097">
    <property type="entry name" value="BTB"/>
    <property type="match status" value="1"/>
</dbReference>
<reference evidence="4 5" key="1">
    <citation type="submission" date="2015-10" db="EMBL/GenBank/DDBJ databases">
        <title>Genome analyses suggest a sexual origin of heterokaryosis in a supposedly ancient asexual fungus.</title>
        <authorList>
            <person name="Ropars J."/>
            <person name="Sedzielewska K."/>
            <person name="Noel J."/>
            <person name="Charron P."/>
            <person name="Farinelli L."/>
            <person name="Marton T."/>
            <person name="Kruger M."/>
            <person name="Pelin A."/>
            <person name="Brachmann A."/>
            <person name="Corradi N."/>
        </authorList>
    </citation>
    <scope>NUCLEOTIDE SEQUENCE [LARGE SCALE GENOMIC DNA]</scope>
    <source>
        <strain evidence="4 5">A4</strain>
    </source>
</reference>
<keyword evidence="5" id="KW-1185">Reference proteome</keyword>
<dbReference type="InterPro" id="IPR044515">
    <property type="entry name" value="ABTB1"/>
</dbReference>
<comment type="caution">
    <text evidence="4">The sequence shown here is derived from an EMBL/GenBank/DDBJ whole genome shotgun (WGS) entry which is preliminary data.</text>
</comment>
<dbReference type="VEuPathDB" id="FungiDB:RhiirA1_456889"/>
<evidence type="ECO:0000256" key="1">
    <source>
        <dbReference type="ARBA" id="ARBA00022737"/>
    </source>
</evidence>
<dbReference type="AlphaFoldDB" id="A0A2I1HF89"/>
<dbReference type="VEuPathDB" id="FungiDB:FUN_009044"/>
<dbReference type="Pfam" id="PF00651">
    <property type="entry name" value="BTB"/>
    <property type="match status" value="1"/>
</dbReference>
<evidence type="ECO:0000313" key="4">
    <source>
        <dbReference type="EMBL" id="PKY57538.1"/>
    </source>
</evidence>
<keyword evidence="1" id="KW-0677">Repeat</keyword>
<dbReference type="InterPro" id="IPR000210">
    <property type="entry name" value="BTB/POZ_dom"/>
</dbReference>
<sequence>MVAQFFSKLSQNYIELLKDDEYYDVTIEVGEDPNVKIFRAHMNILCYRSPYLRQALASNKKNNDNILSHIKLPNTSPEIFQIILEYIYGGILSLDEKDTSDFLKVLATADKLSLQELVDYLQGYLIENRSEWLEQHFGFTQQISSQSNNLLRLQEFCTNLMVQSPEK</sequence>
<dbReference type="Gene3D" id="3.30.710.10">
    <property type="entry name" value="Potassium Channel Kv1.1, Chain A"/>
    <property type="match status" value="1"/>
</dbReference>
<keyword evidence="2" id="KW-0040">ANK repeat</keyword>
<name>A0A2I1HF89_9GLOM</name>
<dbReference type="SMART" id="SM00225">
    <property type="entry name" value="BTB"/>
    <property type="match status" value="1"/>
</dbReference>
<evidence type="ECO:0000259" key="3">
    <source>
        <dbReference type="PROSITE" id="PS50097"/>
    </source>
</evidence>
<organism evidence="4 5">
    <name type="scientific">Rhizophagus irregularis</name>
    <dbReference type="NCBI Taxonomy" id="588596"/>
    <lineage>
        <taxon>Eukaryota</taxon>
        <taxon>Fungi</taxon>
        <taxon>Fungi incertae sedis</taxon>
        <taxon>Mucoromycota</taxon>
        <taxon>Glomeromycotina</taxon>
        <taxon>Glomeromycetes</taxon>
        <taxon>Glomerales</taxon>
        <taxon>Glomeraceae</taxon>
        <taxon>Rhizophagus</taxon>
    </lineage>
</organism>
<feature type="non-terminal residue" evidence="4">
    <location>
        <position position="167"/>
    </location>
</feature>
<dbReference type="PANTHER" id="PTHR46231">
    <property type="entry name" value="ANKYRIN REPEAT AND BTB/POZ DOMAIN-CONTAINING PROTEIN 1"/>
    <property type="match status" value="1"/>
</dbReference>
<dbReference type="PANTHER" id="PTHR46231:SF1">
    <property type="entry name" value="ANKYRIN REPEAT AND BTB_POZ DOMAIN-CONTAINING PROTEIN 1"/>
    <property type="match status" value="1"/>
</dbReference>
<proteinExistence type="predicted"/>
<dbReference type="Proteomes" id="UP000234323">
    <property type="component" value="Unassembled WGS sequence"/>
</dbReference>
<dbReference type="InterPro" id="IPR011333">
    <property type="entry name" value="SKP1/BTB/POZ_sf"/>
</dbReference>
<dbReference type="SUPFAM" id="SSF54695">
    <property type="entry name" value="POZ domain"/>
    <property type="match status" value="1"/>
</dbReference>
<feature type="domain" description="BTB" evidence="3">
    <location>
        <begin position="23"/>
        <end position="96"/>
    </location>
</feature>
<dbReference type="EMBL" id="LLXI01002592">
    <property type="protein sequence ID" value="PKY57538.1"/>
    <property type="molecule type" value="Genomic_DNA"/>
</dbReference>
<dbReference type="GO" id="GO:0000151">
    <property type="term" value="C:ubiquitin ligase complex"/>
    <property type="evidence" value="ECO:0007669"/>
    <property type="project" value="TreeGrafter"/>
</dbReference>